<evidence type="ECO:0000256" key="5">
    <source>
        <dbReference type="SAM" id="MobiDB-lite"/>
    </source>
</evidence>
<evidence type="ECO:0000256" key="2">
    <source>
        <dbReference type="ARBA" id="ARBA00023015"/>
    </source>
</evidence>
<dbReference type="Pfam" id="PF04542">
    <property type="entry name" value="Sigma70_r2"/>
    <property type="match status" value="1"/>
</dbReference>
<dbReference type="Gene3D" id="1.10.1740.10">
    <property type="match status" value="1"/>
</dbReference>
<dbReference type="AlphaFoldDB" id="A0A7W9DPU1"/>
<evidence type="ECO:0000259" key="7">
    <source>
        <dbReference type="Pfam" id="PF08281"/>
    </source>
</evidence>
<dbReference type="NCBIfam" id="TIGR02937">
    <property type="entry name" value="sigma70-ECF"/>
    <property type="match status" value="1"/>
</dbReference>
<comment type="similarity">
    <text evidence="1">Belongs to the sigma-70 factor family. ECF subfamily.</text>
</comment>
<evidence type="ECO:0000256" key="3">
    <source>
        <dbReference type="ARBA" id="ARBA00023082"/>
    </source>
</evidence>
<evidence type="ECO:0000313" key="9">
    <source>
        <dbReference type="Proteomes" id="UP000588112"/>
    </source>
</evidence>
<accession>A0A7W9DPU1</accession>
<proteinExistence type="inferred from homology"/>
<evidence type="ECO:0000313" key="8">
    <source>
        <dbReference type="EMBL" id="MBB5625720.1"/>
    </source>
</evidence>
<feature type="domain" description="RNA polymerase sigma-70 region 2" evidence="6">
    <location>
        <begin position="18"/>
        <end position="86"/>
    </location>
</feature>
<protein>
    <submittedName>
        <fullName evidence="8">RNA polymerase sigma-70 factor (ECF subfamily)</fullName>
    </submittedName>
</protein>
<sequence>MSIRARIRDGDAEAFAELFDELARPVYGHAYRLTGNWSTAEDVMALTFLEAWRLRLKIDAEGGSLRPWVLGIATNVARNVRRAARRHDDALARMPAAAPVPDFADEIAARIDAAERLAAVREAYGSLRRGEREVFALCVWSGLDHAEAAEALGVAVGTVRSRLSRARGRLESLAAERQRPSASRQEEGDRDIAVRSPKERHR</sequence>
<feature type="domain" description="RNA polymerase sigma factor 70 region 4 type 2" evidence="7">
    <location>
        <begin position="119"/>
        <end position="170"/>
    </location>
</feature>
<dbReference type="InterPro" id="IPR039425">
    <property type="entry name" value="RNA_pol_sigma-70-like"/>
</dbReference>
<keyword evidence="3" id="KW-0731">Sigma factor</keyword>
<comment type="caution">
    <text evidence="8">The sequence shown here is derived from an EMBL/GenBank/DDBJ whole genome shotgun (WGS) entry which is preliminary data.</text>
</comment>
<dbReference type="Gene3D" id="1.10.10.10">
    <property type="entry name" value="Winged helix-like DNA-binding domain superfamily/Winged helix DNA-binding domain"/>
    <property type="match status" value="1"/>
</dbReference>
<keyword evidence="9" id="KW-1185">Reference proteome</keyword>
<keyword evidence="4" id="KW-0804">Transcription</keyword>
<gene>
    <name evidence="8" type="ORF">BJ981_001419</name>
</gene>
<dbReference type="InterPro" id="IPR007627">
    <property type="entry name" value="RNA_pol_sigma70_r2"/>
</dbReference>
<dbReference type="PANTHER" id="PTHR43133">
    <property type="entry name" value="RNA POLYMERASE ECF-TYPE SIGMA FACTO"/>
    <property type="match status" value="1"/>
</dbReference>
<dbReference type="GO" id="GO:0006352">
    <property type="term" value="P:DNA-templated transcription initiation"/>
    <property type="evidence" value="ECO:0007669"/>
    <property type="project" value="InterPro"/>
</dbReference>
<dbReference type="InterPro" id="IPR036388">
    <property type="entry name" value="WH-like_DNA-bd_sf"/>
</dbReference>
<evidence type="ECO:0000256" key="1">
    <source>
        <dbReference type="ARBA" id="ARBA00010641"/>
    </source>
</evidence>
<dbReference type="Pfam" id="PF08281">
    <property type="entry name" value="Sigma70_r4_2"/>
    <property type="match status" value="1"/>
</dbReference>
<name>A0A7W9DPU1_9ACTN</name>
<dbReference type="Proteomes" id="UP000588112">
    <property type="component" value="Unassembled WGS sequence"/>
</dbReference>
<dbReference type="InterPro" id="IPR013249">
    <property type="entry name" value="RNA_pol_sigma70_r4_t2"/>
</dbReference>
<dbReference type="SUPFAM" id="SSF88659">
    <property type="entry name" value="Sigma3 and sigma4 domains of RNA polymerase sigma factors"/>
    <property type="match status" value="1"/>
</dbReference>
<dbReference type="GO" id="GO:0016987">
    <property type="term" value="F:sigma factor activity"/>
    <property type="evidence" value="ECO:0007669"/>
    <property type="project" value="UniProtKB-KW"/>
</dbReference>
<dbReference type="PANTHER" id="PTHR43133:SF25">
    <property type="entry name" value="RNA POLYMERASE SIGMA FACTOR RFAY-RELATED"/>
    <property type="match status" value="1"/>
</dbReference>
<reference evidence="8 9" key="1">
    <citation type="submission" date="2020-08" db="EMBL/GenBank/DDBJ databases">
        <title>Sequencing the genomes of 1000 actinobacteria strains.</title>
        <authorList>
            <person name="Klenk H.-P."/>
        </authorList>
    </citation>
    <scope>NUCLEOTIDE SEQUENCE [LARGE SCALE GENOMIC DNA]</scope>
    <source>
        <strain evidence="8 9">DSM 45790</strain>
    </source>
</reference>
<dbReference type="GO" id="GO:0003677">
    <property type="term" value="F:DNA binding"/>
    <property type="evidence" value="ECO:0007669"/>
    <property type="project" value="InterPro"/>
</dbReference>
<evidence type="ECO:0000259" key="6">
    <source>
        <dbReference type="Pfam" id="PF04542"/>
    </source>
</evidence>
<keyword evidence="2" id="KW-0805">Transcription regulation</keyword>
<evidence type="ECO:0000256" key="4">
    <source>
        <dbReference type="ARBA" id="ARBA00023163"/>
    </source>
</evidence>
<dbReference type="SUPFAM" id="SSF88946">
    <property type="entry name" value="Sigma2 domain of RNA polymerase sigma factors"/>
    <property type="match status" value="1"/>
</dbReference>
<dbReference type="InterPro" id="IPR013324">
    <property type="entry name" value="RNA_pol_sigma_r3/r4-like"/>
</dbReference>
<organism evidence="8 9">
    <name type="scientific">Sphaerisporangium krabiense</name>
    <dbReference type="NCBI Taxonomy" id="763782"/>
    <lineage>
        <taxon>Bacteria</taxon>
        <taxon>Bacillati</taxon>
        <taxon>Actinomycetota</taxon>
        <taxon>Actinomycetes</taxon>
        <taxon>Streptosporangiales</taxon>
        <taxon>Streptosporangiaceae</taxon>
        <taxon>Sphaerisporangium</taxon>
    </lineage>
</organism>
<dbReference type="InterPro" id="IPR013325">
    <property type="entry name" value="RNA_pol_sigma_r2"/>
</dbReference>
<dbReference type="InterPro" id="IPR014284">
    <property type="entry name" value="RNA_pol_sigma-70_dom"/>
</dbReference>
<feature type="region of interest" description="Disordered" evidence="5">
    <location>
        <begin position="170"/>
        <end position="202"/>
    </location>
</feature>
<dbReference type="RefSeq" id="WP_184609137.1">
    <property type="nucleotide sequence ID" value="NZ_BOOS01000023.1"/>
</dbReference>
<dbReference type="EMBL" id="JACHBR010000001">
    <property type="protein sequence ID" value="MBB5625720.1"/>
    <property type="molecule type" value="Genomic_DNA"/>
</dbReference>